<sequence length="113" mass="12631">MQGPLKTGEGRRQASHPPNCVECGWKLSSIKGSMRPPGTKSHYGHGLCSTCWERRRRKKSIGLVTVEPISPEVVIAHHAAALAAWIRGKRRRIGWADTTLWDIDNLKELRALP</sequence>
<protein>
    <submittedName>
        <fullName evidence="1">Uncharacterized protein</fullName>
    </submittedName>
</protein>
<evidence type="ECO:0000313" key="2">
    <source>
        <dbReference type="Proteomes" id="UP001304769"/>
    </source>
</evidence>
<reference evidence="1 2" key="1">
    <citation type="submission" date="2023-12" db="EMBL/GenBank/DDBJ databases">
        <title>Sinomonas terricola sp. nov, isolated from litchi orchard soil in Guangdong, PR China.</title>
        <authorList>
            <person name="Jiaxin W."/>
            <person name="Yang Z."/>
            <person name="Honghui Z."/>
        </authorList>
    </citation>
    <scope>NUCLEOTIDE SEQUENCE [LARGE SCALE GENOMIC DNA]</scope>
    <source>
        <strain evidence="1 2">JGH33</strain>
    </source>
</reference>
<name>A0ABU5T163_9MICC</name>
<accession>A0ABU5T163</accession>
<comment type="caution">
    <text evidence="1">The sequence shown here is derived from an EMBL/GenBank/DDBJ whole genome shotgun (WGS) entry which is preliminary data.</text>
</comment>
<gene>
    <name evidence="1" type="ORF">SPF06_00895</name>
</gene>
<keyword evidence="2" id="KW-1185">Reference proteome</keyword>
<organism evidence="1 2">
    <name type="scientific">Sinomonas terricola</name>
    <dbReference type="NCBI Taxonomy" id="3110330"/>
    <lineage>
        <taxon>Bacteria</taxon>
        <taxon>Bacillati</taxon>
        <taxon>Actinomycetota</taxon>
        <taxon>Actinomycetes</taxon>
        <taxon>Micrococcales</taxon>
        <taxon>Micrococcaceae</taxon>
        <taxon>Sinomonas</taxon>
    </lineage>
</organism>
<proteinExistence type="predicted"/>
<dbReference type="Proteomes" id="UP001304769">
    <property type="component" value="Unassembled WGS sequence"/>
</dbReference>
<dbReference type="RefSeq" id="WP_323277036.1">
    <property type="nucleotide sequence ID" value="NZ_JAYGGQ010000001.1"/>
</dbReference>
<dbReference type="EMBL" id="JAYGGQ010000001">
    <property type="protein sequence ID" value="MEA5453267.1"/>
    <property type="molecule type" value="Genomic_DNA"/>
</dbReference>
<evidence type="ECO:0000313" key="1">
    <source>
        <dbReference type="EMBL" id="MEA5453267.1"/>
    </source>
</evidence>